<keyword evidence="3" id="KW-1185">Reference proteome</keyword>
<accession>A0A8I7BJ17</accession>
<sequence length="215" mass="22993">MRAAEEAYTDEETPSPEGPPVLRFVEPPDAQQEQRPGEESPRGRGHISILPRPAGQPDPGAPPISNRAQSSRPGRFASPPLTLQRRRPCVATGQTWTLGAFLSAATKQLDAMLPSPEKHQRPPLNFSPRRGRSAAVIAPTPAACTTDRRAVVQILRTLGIVGAHQQITPVEMKAYDDMFATPIKLPALHAIAALVDRAIPAGLSMPAGDAMACAR</sequence>
<evidence type="ECO:0000313" key="3">
    <source>
        <dbReference type="Proteomes" id="UP000011116"/>
    </source>
</evidence>
<dbReference type="AlphaFoldDB" id="A0A8I7BJ17"/>
<protein>
    <submittedName>
        <fullName evidence="2">Uncharacterized protein</fullName>
    </submittedName>
</protein>
<dbReference type="Proteomes" id="UP000011116">
    <property type="component" value="Chromosome 7H"/>
</dbReference>
<proteinExistence type="predicted"/>
<reference evidence="3" key="1">
    <citation type="journal article" date="2012" name="Nature">
        <title>A physical, genetic and functional sequence assembly of the barley genome.</title>
        <authorList>
            <consortium name="The International Barley Genome Sequencing Consortium"/>
            <person name="Mayer K.F."/>
            <person name="Waugh R."/>
            <person name="Brown J.W."/>
            <person name="Schulman A."/>
            <person name="Langridge P."/>
            <person name="Platzer M."/>
            <person name="Fincher G.B."/>
            <person name="Muehlbauer G.J."/>
            <person name="Sato K."/>
            <person name="Close T.J."/>
            <person name="Wise R.P."/>
            <person name="Stein N."/>
        </authorList>
    </citation>
    <scope>NUCLEOTIDE SEQUENCE [LARGE SCALE GENOMIC DNA]</scope>
    <source>
        <strain evidence="3">cv. Morex</strain>
    </source>
</reference>
<dbReference type="Gramene" id="HORVU.MOREX.r3.7HG0686390.1">
    <property type="protein sequence ID" value="HORVU.MOREX.r3.7HG0686390.1.CDS1"/>
    <property type="gene ID" value="HORVU.MOREX.r3.7HG0686390"/>
</dbReference>
<dbReference type="Gramene" id="HORVU.MOREX.r2.7HG0569830.1">
    <property type="protein sequence ID" value="HORVU.MOREX.r2.7HG0569830.1.CDS.1"/>
    <property type="gene ID" value="HORVU.MOREX.r2.7HG0569830"/>
</dbReference>
<reference evidence="2" key="2">
    <citation type="submission" date="2020-10" db="EMBL/GenBank/DDBJ databases">
        <authorList>
            <person name="Scholz U."/>
            <person name="Mascher M."/>
            <person name="Fiebig A."/>
        </authorList>
    </citation>
    <scope>NUCLEOTIDE SEQUENCE [LARGE SCALE GENOMIC DNA]</scope>
    <source>
        <strain evidence="2">cv. Morex</strain>
    </source>
</reference>
<organism evidence="2 3">
    <name type="scientific">Hordeum vulgare subsp. vulgare</name>
    <name type="common">Domesticated barley</name>
    <dbReference type="NCBI Taxonomy" id="112509"/>
    <lineage>
        <taxon>Eukaryota</taxon>
        <taxon>Viridiplantae</taxon>
        <taxon>Streptophyta</taxon>
        <taxon>Embryophyta</taxon>
        <taxon>Tracheophyta</taxon>
        <taxon>Spermatophyta</taxon>
        <taxon>Magnoliopsida</taxon>
        <taxon>Liliopsida</taxon>
        <taxon>Poales</taxon>
        <taxon>Poaceae</taxon>
        <taxon>BOP clade</taxon>
        <taxon>Pooideae</taxon>
        <taxon>Triticodae</taxon>
        <taxon>Triticeae</taxon>
        <taxon>Hordeinae</taxon>
        <taxon>Hordeum</taxon>
    </lineage>
</organism>
<evidence type="ECO:0000256" key="1">
    <source>
        <dbReference type="SAM" id="MobiDB-lite"/>
    </source>
</evidence>
<evidence type="ECO:0000313" key="2">
    <source>
        <dbReference type="EnsemblPlants" id="HORVU.MOREX.r3.7HG0686390.1.CDS1"/>
    </source>
</evidence>
<feature type="region of interest" description="Disordered" evidence="1">
    <location>
        <begin position="1"/>
        <end position="84"/>
    </location>
</feature>
<name>A0A8I7BJ17_HORVV</name>
<reference evidence="2" key="3">
    <citation type="submission" date="2022-01" db="UniProtKB">
        <authorList>
            <consortium name="EnsemblPlants"/>
        </authorList>
    </citation>
    <scope>IDENTIFICATION</scope>
    <source>
        <strain evidence="2">subsp. vulgare</strain>
    </source>
</reference>
<dbReference type="EnsemblPlants" id="HORVU.MOREX.r3.7HG0686390.1">
    <property type="protein sequence ID" value="HORVU.MOREX.r3.7HG0686390.1.CDS1"/>
    <property type="gene ID" value="HORVU.MOREX.r3.7HG0686390"/>
</dbReference>